<evidence type="ECO:0000256" key="1">
    <source>
        <dbReference type="ARBA" id="ARBA00008842"/>
    </source>
</evidence>
<dbReference type="InterPro" id="IPR037239">
    <property type="entry name" value="OSBP_sf"/>
</dbReference>
<dbReference type="EMBL" id="CAJPDS010000103">
    <property type="protein sequence ID" value="CAF9937658.1"/>
    <property type="molecule type" value="Genomic_DNA"/>
</dbReference>
<dbReference type="InterPro" id="IPR002110">
    <property type="entry name" value="Ankyrin_rpt"/>
</dbReference>
<dbReference type="InterPro" id="IPR000648">
    <property type="entry name" value="Oxysterol-bd"/>
</dbReference>
<feature type="compositionally biased region" description="Basic residues" evidence="9">
    <location>
        <begin position="775"/>
        <end position="787"/>
    </location>
</feature>
<dbReference type="GO" id="GO:0005886">
    <property type="term" value="C:plasma membrane"/>
    <property type="evidence" value="ECO:0007669"/>
    <property type="project" value="TreeGrafter"/>
</dbReference>
<dbReference type="FunFam" id="2.30.29.30:FF:000061">
    <property type="entry name" value="Oxysterol binding protein 1"/>
    <property type="match status" value="1"/>
</dbReference>
<evidence type="ECO:0000259" key="10">
    <source>
        <dbReference type="PROSITE" id="PS50003"/>
    </source>
</evidence>
<dbReference type="InterPro" id="IPR018494">
    <property type="entry name" value="Oxysterol-bd_CS"/>
</dbReference>
<dbReference type="Gene3D" id="1.25.40.20">
    <property type="entry name" value="Ankyrin repeat-containing domain"/>
    <property type="match status" value="2"/>
</dbReference>
<reference evidence="11" key="1">
    <citation type="submission" date="2021-03" db="EMBL/GenBank/DDBJ databases">
        <authorList>
            <person name="Tagirdzhanova G."/>
        </authorList>
    </citation>
    <scope>NUCLEOTIDE SEQUENCE</scope>
</reference>
<dbReference type="GO" id="GO:0005635">
    <property type="term" value="C:nuclear envelope"/>
    <property type="evidence" value="ECO:0007669"/>
    <property type="project" value="TreeGrafter"/>
</dbReference>
<keyword evidence="6" id="KW-0040">ANK repeat</keyword>
<feature type="coiled-coil region" evidence="8">
    <location>
        <begin position="703"/>
        <end position="730"/>
    </location>
</feature>
<feature type="compositionally biased region" description="Basic and acidic residues" evidence="9">
    <location>
        <begin position="1178"/>
        <end position="1188"/>
    </location>
</feature>
<dbReference type="PROSITE" id="PS50297">
    <property type="entry name" value="ANK_REP_REGION"/>
    <property type="match status" value="2"/>
</dbReference>
<evidence type="ECO:0000313" key="11">
    <source>
        <dbReference type="EMBL" id="CAF9937658.1"/>
    </source>
</evidence>
<keyword evidence="2" id="KW-0813">Transport</keyword>
<dbReference type="Gene3D" id="2.40.160.120">
    <property type="match status" value="1"/>
</dbReference>
<dbReference type="GO" id="GO:0032934">
    <property type="term" value="F:sterol binding"/>
    <property type="evidence" value="ECO:0007669"/>
    <property type="project" value="TreeGrafter"/>
</dbReference>
<dbReference type="Pfam" id="PF00169">
    <property type="entry name" value="PH"/>
    <property type="match status" value="1"/>
</dbReference>
<feature type="region of interest" description="Disordered" evidence="9">
    <location>
        <begin position="372"/>
        <end position="392"/>
    </location>
</feature>
<feature type="region of interest" description="Disordered" evidence="9">
    <location>
        <begin position="1"/>
        <end position="105"/>
    </location>
</feature>
<dbReference type="InterPro" id="IPR036770">
    <property type="entry name" value="Ankyrin_rpt-contain_sf"/>
</dbReference>
<dbReference type="GO" id="GO:0097038">
    <property type="term" value="C:perinuclear endoplasmic reticulum"/>
    <property type="evidence" value="ECO:0007669"/>
    <property type="project" value="TreeGrafter"/>
</dbReference>
<protein>
    <recommendedName>
        <fullName evidence="10">PH domain-containing protein</fullName>
    </recommendedName>
</protein>
<dbReference type="GO" id="GO:0006887">
    <property type="term" value="P:exocytosis"/>
    <property type="evidence" value="ECO:0007669"/>
    <property type="project" value="TreeGrafter"/>
</dbReference>
<dbReference type="FunFam" id="2.40.160.120:FF:000008">
    <property type="entry name" value="Oxysterol binding protein (Osh1)"/>
    <property type="match status" value="1"/>
</dbReference>
<dbReference type="SUPFAM" id="SSF50729">
    <property type="entry name" value="PH domain-like"/>
    <property type="match status" value="1"/>
</dbReference>
<dbReference type="FunFam" id="1.25.40.20:FF:000281">
    <property type="entry name" value="Oxysterol binding protein (Osh1)"/>
    <property type="match status" value="1"/>
</dbReference>
<feature type="region of interest" description="Disordered" evidence="9">
    <location>
        <begin position="492"/>
        <end position="556"/>
    </location>
</feature>
<dbReference type="GO" id="GO:0030011">
    <property type="term" value="P:maintenance of cell polarity"/>
    <property type="evidence" value="ECO:0007669"/>
    <property type="project" value="TreeGrafter"/>
</dbReference>
<keyword evidence="5" id="KW-0446">Lipid-binding</keyword>
<feature type="compositionally biased region" description="Basic and acidic residues" evidence="9">
    <location>
        <begin position="1196"/>
        <end position="1218"/>
    </location>
</feature>
<dbReference type="SMART" id="SM00248">
    <property type="entry name" value="ANK"/>
    <property type="match status" value="3"/>
</dbReference>
<dbReference type="AlphaFoldDB" id="A0A8H3IY12"/>
<dbReference type="OrthoDB" id="1854502at2759"/>
<feature type="compositionally biased region" description="Polar residues" evidence="9">
    <location>
        <begin position="83"/>
        <end position="100"/>
    </location>
</feature>
<dbReference type="Gene3D" id="3.30.70.3490">
    <property type="match status" value="1"/>
</dbReference>
<feature type="repeat" description="ANK" evidence="6">
    <location>
        <begin position="198"/>
        <end position="220"/>
    </location>
</feature>
<evidence type="ECO:0000313" key="12">
    <source>
        <dbReference type="Proteomes" id="UP000664521"/>
    </source>
</evidence>
<dbReference type="GO" id="GO:0006897">
    <property type="term" value="P:endocytosis"/>
    <property type="evidence" value="ECO:0007669"/>
    <property type="project" value="TreeGrafter"/>
</dbReference>
<dbReference type="PANTHER" id="PTHR10972">
    <property type="entry name" value="OXYSTEROL-BINDING PROTEIN-RELATED"/>
    <property type="match status" value="1"/>
</dbReference>
<dbReference type="Pfam" id="PF00023">
    <property type="entry name" value="Ank"/>
    <property type="match status" value="1"/>
</dbReference>
<sequence>MSLKRPEGHKRSKSALALSILHRDKTKAEDIDDDGTSATGSDPGSDTGSPTTSAPHRGLGSIRASHHRNHGSTNTEEREPVATQISSPTAASLNRDSASIQGVGPTVEQSVRKFKLFEILRSGDATAIARAVKETSEIPPITEETEKSAGAPALGPVEGTTILHLAIQCADPPVVEQILSISKSTPGVALDLNARDHDGNTPLHLASMLGRPTTVRLLLQQKEVNGSILNYQGRSPLDLARTPEIFQQLQLAHSLFVDAKIKEVQTLVGKGDYEAIEKLLEDPRLVNVLDVNEAQLATEPSTVQSGGTLLHEAARNRDLRLIQLLLLHGADPFRRDRKGKLPQDVTKDEKTRGILKKSPAAAAAQRGIQEKAVLGSSASPGADATPGGKEGREMKGYLKKWTNYTSGYKLRWFVLEDGVLSYYKHQDDAGSACRGAINMKITKLHMDPQDKTRFEIQGKASVKYHLKANHVVEAKRWFWALNNAIQWTKDEAKQEERQKQRNAENLRQARLGPQDAASETIREPAAADGLKTNSKSLSPATAVGGPFSKNPSRVSFQESVAGPASVVGDDDGSMYEQSLNAKSARSNIPGDVDDDDEYGDDASSHELQFATKDAFNITAHSASLQLNLLAQVSTALQAEIAKGPSTPIADPSVAQAISTYQSAVQSLLGLVGEMLKIARDRDAHWQYQLDREADVRHMWEDSMAKVAKEQEELEGRIGESEDKRKRTKKALREALEGTSSVASTRPGSPRQLSEIVPLSEAVDRDQQSEDSLGLPRRKSIGVREAGRRKSTIADLTNLSDSDSEEDEEFFDAVDAGQVEVGEMPPSLPNLADVTQSNSEQPAADLRESKKLEISTSFKGYEDPVRKRFRMEADNRPKISLWGILKSMIGKDMTKMTLPVSFNEPTSLLQRVTEDMEYTELLDTAADRVDSTERMLYVAAFAASEYASTIGRVAKPFNPLLGETYEYVRPDKGYRFFIEQVSHHPPIGAAWAEAPKWDYYGESAVKSKFYGKSFDINPLGTWFLKLRPASGGEELYTWKKVTSSVIGIITGNPTVDNYGPMEIRNHTTGETCLLDFKPRGWKASSAYQVSGKVMTPDGKTRWSIGGRWNDKIYARLTPGFEDAVLAPSKPGDRTGTDQAFLVWEAHARPTGIPFNLTPFVVTFQYLPDRLRPLIPPTDTRLRPDQRAMEDGEYDLAAEEKSRVEEKQRAKRREREAQGVEWEPRWFKKGRCEATGEEYWVTTGEYWKARDKVAEGGKWEGVEDIF</sequence>
<evidence type="ECO:0000256" key="3">
    <source>
        <dbReference type="ARBA" id="ARBA00022553"/>
    </source>
</evidence>
<proteinExistence type="inferred from homology"/>
<keyword evidence="4" id="KW-0445">Lipid transport</keyword>
<evidence type="ECO:0000256" key="8">
    <source>
        <dbReference type="SAM" id="Coils"/>
    </source>
</evidence>
<evidence type="ECO:0000256" key="9">
    <source>
        <dbReference type="SAM" id="MobiDB-lite"/>
    </source>
</evidence>
<dbReference type="PANTHER" id="PTHR10972:SF205">
    <property type="entry name" value="OXYSTEROL-BINDING PROTEIN 1"/>
    <property type="match status" value="1"/>
</dbReference>
<accession>A0A8H3IY12</accession>
<feature type="compositionally biased region" description="Polar residues" evidence="9">
    <location>
        <begin position="737"/>
        <end position="746"/>
    </location>
</feature>
<feature type="region of interest" description="Disordered" evidence="9">
    <location>
        <begin position="1175"/>
        <end position="1218"/>
    </location>
</feature>
<dbReference type="GO" id="GO:0006869">
    <property type="term" value="P:lipid transport"/>
    <property type="evidence" value="ECO:0007669"/>
    <property type="project" value="UniProtKB-KW"/>
</dbReference>
<evidence type="ECO:0000256" key="5">
    <source>
        <dbReference type="ARBA" id="ARBA00023121"/>
    </source>
</evidence>
<dbReference type="PROSITE" id="PS01013">
    <property type="entry name" value="OSBP"/>
    <property type="match status" value="1"/>
</dbReference>
<keyword evidence="12" id="KW-1185">Reference proteome</keyword>
<dbReference type="InterPro" id="IPR001849">
    <property type="entry name" value="PH_domain"/>
</dbReference>
<feature type="compositionally biased region" description="Basic and acidic residues" evidence="9">
    <location>
        <begin position="492"/>
        <end position="504"/>
    </location>
</feature>
<gene>
    <name evidence="11" type="ORF">HETSPECPRED_000608</name>
</gene>
<dbReference type="SUPFAM" id="SSF144000">
    <property type="entry name" value="Oxysterol-binding protein-like"/>
    <property type="match status" value="1"/>
</dbReference>
<evidence type="ECO:0000256" key="6">
    <source>
        <dbReference type="PROSITE-ProRule" id="PRU00023"/>
    </source>
</evidence>
<dbReference type="PROSITE" id="PS50003">
    <property type="entry name" value="PH_DOMAIN"/>
    <property type="match status" value="1"/>
</dbReference>
<dbReference type="CDD" id="cd13292">
    <property type="entry name" value="PH_Osh1p_Osh2p_yeast"/>
    <property type="match status" value="1"/>
</dbReference>
<keyword evidence="3" id="KW-0597">Phosphoprotein</keyword>
<name>A0A8H3IY12_9LECA</name>
<feature type="compositionally biased region" description="Acidic residues" evidence="9">
    <location>
        <begin position="591"/>
        <end position="600"/>
    </location>
</feature>
<dbReference type="SMART" id="SM00233">
    <property type="entry name" value="PH"/>
    <property type="match status" value="1"/>
</dbReference>
<feature type="repeat" description="ANK" evidence="6">
    <location>
        <begin position="305"/>
        <end position="337"/>
    </location>
</feature>
<comment type="similarity">
    <text evidence="1 7">Belongs to the OSBP family.</text>
</comment>
<dbReference type="Pfam" id="PF01237">
    <property type="entry name" value="Oxysterol_BP"/>
    <property type="match status" value="1"/>
</dbReference>
<evidence type="ECO:0000256" key="2">
    <source>
        <dbReference type="ARBA" id="ARBA00022448"/>
    </source>
</evidence>
<feature type="domain" description="PH" evidence="10">
    <location>
        <begin position="391"/>
        <end position="486"/>
    </location>
</feature>
<comment type="caution">
    <text evidence="11">The sequence shown here is derived from an EMBL/GenBank/DDBJ whole genome shotgun (WGS) entry which is preliminary data.</text>
</comment>
<evidence type="ECO:0000256" key="4">
    <source>
        <dbReference type="ARBA" id="ARBA00023055"/>
    </source>
</evidence>
<feature type="region of interest" description="Disordered" evidence="9">
    <location>
        <begin position="581"/>
        <end position="602"/>
    </location>
</feature>
<dbReference type="SUPFAM" id="SSF48403">
    <property type="entry name" value="Ankyrin repeat"/>
    <property type="match status" value="1"/>
</dbReference>
<feature type="region of interest" description="Disordered" evidence="9">
    <location>
        <begin position="733"/>
        <end position="787"/>
    </location>
</feature>
<dbReference type="Gene3D" id="2.30.29.30">
    <property type="entry name" value="Pleckstrin-homology domain (PH domain)/Phosphotyrosine-binding domain (PTB)"/>
    <property type="match status" value="1"/>
</dbReference>
<dbReference type="Pfam" id="PF12796">
    <property type="entry name" value="Ank_2"/>
    <property type="match status" value="1"/>
</dbReference>
<organism evidence="11 12">
    <name type="scientific">Heterodermia speciosa</name>
    <dbReference type="NCBI Taxonomy" id="116794"/>
    <lineage>
        <taxon>Eukaryota</taxon>
        <taxon>Fungi</taxon>
        <taxon>Dikarya</taxon>
        <taxon>Ascomycota</taxon>
        <taxon>Pezizomycotina</taxon>
        <taxon>Lecanoromycetes</taxon>
        <taxon>OSLEUM clade</taxon>
        <taxon>Lecanoromycetidae</taxon>
        <taxon>Caliciales</taxon>
        <taxon>Physciaceae</taxon>
        <taxon>Heterodermia</taxon>
    </lineage>
</organism>
<dbReference type="Proteomes" id="UP000664521">
    <property type="component" value="Unassembled WGS sequence"/>
</dbReference>
<feature type="compositionally biased region" description="Polar residues" evidence="9">
    <location>
        <begin position="36"/>
        <end position="54"/>
    </location>
</feature>
<dbReference type="PROSITE" id="PS50088">
    <property type="entry name" value="ANK_REPEAT"/>
    <property type="match status" value="2"/>
</dbReference>
<keyword evidence="8" id="KW-0175">Coiled coil</keyword>
<dbReference type="GO" id="GO:0034727">
    <property type="term" value="P:piecemeal microautophagy of the nucleus"/>
    <property type="evidence" value="ECO:0007669"/>
    <property type="project" value="TreeGrafter"/>
</dbReference>
<dbReference type="InterPro" id="IPR011993">
    <property type="entry name" value="PH-like_dom_sf"/>
</dbReference>
<evidence type="ECO:0000256" key="7">
    <source>
        <dbReference type="RuleBase" id="RU003844"/>
    </source>
</evidence>
<dbReference type="GO" id="GO:0005829">
    <property type="term" value="C:cytosol"/>
    <property type="evidence" value="ECO:0007669"/>
    <property type="project" value="TreeGrafter"/>
</dbReference>